<evidence type="ECO:0000313" key="1">
    <source>
        <dbReference type="EMBL" id="SYX86139.1"/>
    </source>
</evidence>
<protein>
    <submittedName>
        <fullName evidence="1">Uncharacterized protein</fullName>
    </submittedName>
</protein>
<sequence>MFMNVCKGIRNKETVSESEMKILLTTHIFRCIIFNNK</sequence>
<evidence type="ECO:0000313" key="2">
    <source>
        <dbReference type="Proteomes" id="UP000304148"/>
    </source>
</evidence>
<dbReference type="Proteomes" id="UP000304148">
    <property type="component" value="Chromosome"/>
</dbReference>
<organism evidence="1 2">
    <name type="scientific">Paenibacillus alvei</name>
    <name type="common">Bacillus alvei</name>
    <dbReference type="NCBI Taxonomy" id="44250"/>
    <lineage>
        <taxon>Bacteria</taxon>
        <taxon>Bacillati</taxon>
        <taxon>Bacillota</taxon>
        <taxon>Bacilli</taxon>
        <taxon>Bacillales</taxon>
        <taxon>Paenibacillaceae</taxon>
        <taxon>Paenibacillus</taxon>
    </lineage>
</organism>
<proteinExistence type="predicted"/>
<accession>A0A383RIF9</accession>
<name>A0A383RIF9_PAEAL</name>
<dbReference type="AlphaFoldDB" id="A0A383RIF9"/>
<gene>
    <name evidence="1" type="ORF">PBLR_14561</name>
</gene>
<reference evidence="2" key="1">
    <citation type="submission" date="2018-08" db="EMBL/GenBank/DDBJ databases">
        <authorList>
            <person name="Chevrot R."/>
        </authorList>
    </citation>
    <scope>NUCLEOTIDE SEQUENCE [LARGE SCALE GENOMIC DNA]</scope>
</reference>
<dbReference type="EMBL" id="LS992241">
    <property type="protein sequence ID" value="SYX86139.1"/>
    <property type="molecule type" value="Genomic_DNA"/>
</dbReference>